<dbReference type="SMART" id="SM00908">
    <property type="entry name" value="Gal-bind_lectin"/>
    <property type="match status" value="2"/>
</dbReference>
<comment type="caution">
    <text evidence="5">The sequence shown here is derived from an EMBL/GenBank/DDBJ whole genome shotgun (WGS) entry which is preliminary data.</text>
</comment>
<organism evidence="5 6">
    <name type="scientific">Brachionus calyciflorus</name>
    <dbReference type="NCBI Taxonomy" id="104777"/>
    <lineage>
        <taxon>Eukaryota</taxon>
        <taxon>Metazoa</taxon>
        <taxon>Spiralia</taxon>
        <taxon>Gnathifera</taxon>
        <taxon>Rotifera</taxon>
        <taxon>Eurotatoria</taxon>
        <taxon>Monogononta</taxon>
        <taxon>Pseudotrocha</taxon>
        <taxon>Ploima</taxon>
        <taxon>Brachionidae</taxon>
        <taxon>Brachionus</taxon>
    </lineage>
</organism>
<evidence type="ECO:0000256" key="3">
    <source>
        <dbReference type="RuleBase" id="RU102079"/>
    </source>
</evidence>
<dbReference type="InterPro" id="IPR001079">
    <property type="entry name" value="Galectin_CRD"/>
</dbReference>
<evidence type="ECO:0000313" key="6">
    <source>
        <dbReference type="Proteomes" id="UP000663879"/>
    </source>
</evidence>
<dbReference type="GO" id="GO:0030246">
    <property type="term" value="F:carbohydrate binding"/>
    <property type="evidence" value="ECO:0007669"/>
    <property type="project" value="UniProtKB-UniRule"/>
</dbReference>
<dbReference type="InterPro" id="IPR013320">
    <property type="entry name" value="ConA-like_dom_sf"/>
</dbReference>
<accession>A0A814I265</accession>
<feature type="domain" description="Galectin" evidence="4">
    <location>
        <begin position="160"/>
        <end position="296"/>
    </location>
</feature>
<keyword evidence="2" id="KW-0677">Repeat</keyword>
<dbReference type="PANTHER" id="PTHR11346">
    <property type="entry name" value="GALECTIN"/>
    <property type="match status" value="1"/>
</dbReference>
<evidence type="ECO:0000256" key="2">
    <source>
        <dbReference type="ARBA" id="ARBA00022737"/>
    </source>
</evidence>
<reference evidence="5" key="1">
    <citation type="submission" date="2021-02" db="EMBL/GenBank/DDBJ databases">
        <authorList>
            <person name="Nowell W R."/>
        </authorList>
    </citation>
    <scope>NUCLEOTIDE SEQUENCE</scope>
    <source>
        <strain evidence="5">Ploen Becks lab</strain>
    </source>
</reference>
<dbReference type="SMART" id="SM00276">
    <property type="entry name" value="GLECT"/>
    <property type="match status" value="2"/>
</dbReference>
<gene>
    <name evidence="5" type="ORF">OXX778_LOCUS17192</name>
</gene>
<feature type="domain" description="Galectin" evidence="4">
    <location>
        <begin position="20"/>
        <end position="145"/>
    </location>
</feature>
<dbReference type="EMBL" id="CAJNOC010004317">
    <property type="protein sequence ID" value="CAF1017208.1"/>
    <property type="molecule type" value="Genomic_DNA"/>
</dbReference>
<dbReference type="PROSITE" id="PS51304">
    <property type="entry name" value="GALECTIN"/>
    <property type="match status" value="2"/>
</dbReference>
<evidence type="ECO:0000259" key="4">
    <source>
        <dbReference type="PROSITE" id="PS51304"/>
    </source>
</evidence>
<keyword evidence="1 3" id="KW-0430">Lectin</keyword>
<dbReference type="PANTHER" id="PTHR11346:SF147">
    <property type="entry name" value="GALECTIN"/>
    <property type="match status" value="1"/>
</dbReference>
<dbReference type="CDD" id="cd00070">
    <property type="entry name" value="GLECT"/>
    <property type="match status" value="2"/>
</dbReference>
<dbReference type="InterPro" id="IPR044156">
    <property type="entry name" value="Galectin-like"/>
</dbReference>
<dbReference type="FunFam" id="2.60.120.200:FF:000124">
    <property type="entry name" value="Galectin-4"/>
    <property type="match status" value="1"/>
</dbReference>
<dbReference type="SUPFAM" id="SSF49899">
    <property type="entry name" value="Concanavalin A-like lectins/glucanases"/>
    <property type="match status" value="2"/>
</dbReference>
<protein>
    <recommendedName>
        <fullName evidence="3">Galectin</fullName>
    </recommendedName>
</protein>
<evidence type="ECO:0000313" key="5">
    <source>
        <dbReference type="EMBL" id="CAF1017208.1"/>
    </source>
</evidence>
<keyword evidence="6" id="KW-1185">Reference proteome</keyword>
<dbReference type="Gene3D" id="2.60.120.200">
    <property type="match status" value="2"/>
</dbReference>
<dbReference type="OrthoDB" id="6251307at2759"/>
<proteinExistence type="predicted"/>
<evidence type="ECO:0000256" key="1">
    <source>
        <dbReference type="ARBA" id="ARBA00022734"/>
    </source>
</evidence>
<name>A0A814I265_9BILA</name>
<sequence>MLHNPYSEHYHKIKAPSTPYSEAIPNGLAVGKQILIRGELLPSADWFSFNLEGGGNTVLHVNPRFNQNCVVRNTKIGTWGPEERHGHFPFSRNGTFEIIILVEEDKYRIAINGQHSFDYQHRVSFHEVTHLSIKGDLQIHKITYSGGYNPNHKNFNHPGLPFCTDFEPKKGRIIQIRGDVPHHSGRFEIDIQDGPGVQPGNMQLHFNPRFDDPHTPEPVVIRTNRHFGGWGNEERHGGSPFRRGESFEVLILIEDSDFKVAVNGRHFTEFQHRTDFNEANHLSISGDVNIHSVNIF</sequence>
<dbReference type="Proteomes" id="UP000663879">
    <property type="component" value="Unassembled WGS sequence"/>
</dbReference>
<dbReference type="Pfam" id="PF00337">
    <property type="entry name" value="Gal-bind_lectin"/>
    <property type="match status" value="2"/>
</dbReference>
<dbReference type="AlphaFoldDB" id="A0A814I265"/>